<feature type="compositionally biased region" description="Basic residues" evidence="8">
    <location>
        <begin position="148"/>
        <end position="157"/>
    </location>
</feature>
<dbReference type="GO" id="GO:0019843">
    <property type="term" value="F:rRNA binding"/>
    <property type="evidence" value="ECO:0007669"/>
    <property type="project" value="UniProtKB-UniRule"/>
</dbReference>
<organism evidence="9 10">
    <name type="scientific">Mycoplasmopsis felis</name>
    <dbReference type="NCBI Taxonomy" id="33923"/>
    <lineage>
        <taxon>Bacteria</taxon>
        <taxon>Bacillati</taxon>
        <taxon>Mycoplasmatota</taxon>
        <taxon>Mycoplasmoidales</taxon>
        <taxon>Metamycoplasmataceae</taxon>
        <taxon>Mycoplasmopsis</taxon>
    </lineage>
</organism>
<dbReference type="HAMAP" id="MF_01369_B">
    <property type="entry name" value="Ribosomal_uL23_B"/>
    <property type="match status" value="1"/>
</dbReference>
<dbReference type="KEGG" id="mfel:JPM2_4880"/>
<evidence type="ECO:0000256" key="5">
    <source>
        <dbReference type="ARBA" id="ARBA00023274"/>
    </source>
</evidence>
<feature type="region of interest" description="Disordered" evidence="8">
    <location>
        <begin position="132"/>
        <end position="157"/>
    </location>
</feature>
<evidence type="ECO:0000256" key="1">
    <source>
        <dbReference type="ARBA" id="ARBA00006700"/>
    </source>
</evidence>
<proteinExistence type="inferred from homology"/>
<evidence type="ECO:0000313" key="10">
    <source>
        <dbReference type="Proteomes" id="UP000464317"/>
    </source>
</evidence>
<protein>
    <recommendedName>
        <fullName evidence="6">Large ribosomal subunit protein uL23</fullName>
    </recommendedName>
</protein>
<dbReference type="NCBIfam" id="NF008919">
    <property type="entry name" value="PRK12280.1-3"/>
    <property type="match status" value="1"/>
</dbReference>
<dbReference type="RefSeq" id="WP_161553228.1">
    <property type="nucleotide sequence ID" value="NZ_AP022325.1"/>
</dbReference>
<evidence type="ECO:0000256" key="2">
    <source>
        <dbReference type="ARBA" id="ARBA00022730"/>
    </source>
</evidence>
<accession>A0A809RS73</accession>
<dbReference type="Proteomes" id="UP000464317">
    <property type="component" value="Chromosome"/>
</dbReference>
<dbReference type="GO" id="GO:0003735">
    <property type="term" value="F:structural constituent of ribosome"/>
    <property type="evidence" value="ECO:0007669"/>
    <property type="project" value="InterPro"/>
</dbReference>
<feature type="coiled-coil region" evidence="7">
    <location>
        <begin position="91"/>
        <end position="125"/>
    </location>
</feature>
<dbReference type="GO" id="GO:0006412">
    <property type="term" value="P:translation"/>
    <property type="evidence" value="ECO:0007669"/>
    <property type="project" value="UniProtKB-UniRule"/>
</dbReference>
<comment type="function">
    <text evidence="6">One of the early assembly proteins it binds 23S rRNA. One of the proteins that surrounds the polypeptide exit tunnel on the outside of the ribosome. Forms the main docking site for trigger factor binding to the ribosome.</text>
</comment>
<comment type="subunit">
    <text evidence="6">Part of the 50S ribosomal subunit. Contacts protein L29, and trigger factor when it is bound to the ribosome.</text>
</comment>
<gene>
    <name evidence="6" type="primary">rplW</name>
    <name evidence="9" type="ORF">JPM2_4880</name>
</gene>
<dbReference type="Gene3D" id="3.30.70.330">
    <property type="match status" value="1"/>
</dbReference>
<evidence type="ECO:0000256" key="8">
    <source>
        <dbReference type="SAM" id="MobiDB-lite"/>
    </source>
</evidence>
<evidence type="ECO:0000313" key="9">
    <source>
        <dbReference type="EMBL" id="BBU47795.1"/>
    </source>
</evidence>
<dbReference type="InterPro" id="IPR013025">
    <property type="entry name" value="Ribosomal_uL23-like"/>
</dbReference>
<dbReference type="PANTHER" id="PTHR11620">
    <property type="entry name" value="60S RIBOSOMAL PROTEIN L23A"/>
    <property type="match status" value="1"/>
</dbReference>
<reference evidence="9 10" key="1">
    <citation type="submission" date="2020-01" db="EMBL/GenBank/DDBJ databases">
        <title>Complete genome sequence of Mycoplasma felis strain Myco-2.</title>
        <authorList>
            <person name="Kinoshita Y."/>
            <person name="Niwa H."/>
            <person name="Uchida-Fujii E."/>
            <person name="Nukada T."/>
        </authorList>
    </citation>
    <scope>NUCLEOTIDE SEQUENCE [LARGE SCALE GENOMIC DNA]</scope>
    <source>
        <strain evidence="9 10">Myco-2</strain>
    </source>
</reference>
<dbReference type="GO" id="GO:1990904">
    <property type="term" value="C:ribonucleoprotein complex"/>
    <property type="evidence" value="ECO:0007669"/>
    <property type="project" value="UniProtKB-KW"/>
</dbReference>
<sequence>MELTKVIKSPILTEKTDILRMKNQVYVFKVDYAANKFQIKEAIETIFNVKVQDVNTIKVGKKPKSVGRFHGFQNRYKKAMVTLKEGQKINYLPAEEKAQMKEAELEQKEKEVKLAKTQKSKEIESKVAKKLASKKSVATKTTSTVKKTSTKRKVGGE</sequence>
<dbReference type="EMBL" id="AP022325">
    <property type="protein sequence ID" value="BBU47795.1"/>
    <property type="molecule type" value="Genomic_DNA"/>
</dbReference>
<keyword evidence="2 6" id="KW-0699">rRNA-binding</keyword>
<name>A0A809RS73_9BACT</name>
<comment type="similarity">
    <text evidence="1 6">Belongs to the universal ribosomal protein uL23 family.</text>
</comment>
<evidence type="ECO:0000256" key="4">
    <source>
        <dbReference type="ARBA" id="ARBA00022980"/>
    </source>
</evidence>
<keyword evidence="4 6" id="KW-0689">Ribosomal protein</keyword>
<dbReference type="InterPro" id="IPR012677">
    <property type="entry name" value="Nucleotide-bd_a/b_plait_sf"/>
</dbReference>
<keyword evidence="5 6" id="KW-0687">Ribonucleoprotein</keyword>
<dbReference type="InterPro" id="IPR012678">
    <property type="entry name" value="Ribosomal_uL23/eL15/eS24_sf"/>
</dbReference>
<keyword evidence="10" id="KW-1185">Reference proteome</keyword>
<dbReference type="FunFam" id="3.30.70.330:FF:000001">
    <property type="entry name" value="50S ribosomal protein L23"/>
    <property type="match status" value="1"/>
</dbReference>
<dbReference type="GO" id="GO:0005840">
    <property type="term" value="C:ribosome"/>
    <property type="evidence" value="ECO:0007669"/>
    <property type="project" value="UniProtKB-KW"/>
</dbReference>
<dbReference type="Pfam" id="PF00276">
    <property type="entry name" value="Ribosomal_L23"/>
    <property type="match status" value="1"/>
</dbReference>
<dbReference type="SUPFAM" id="SSF54189">
    <property type="entry name" value="Ribosomal proteins S24e, L23 and L15e"/>
    <property type="match status" value="1"/>
</dbReference>
<keyword evidence="7" id="KW-0175">Coiled coil</keyword>
<evidence type="ECO:0000256" key="6">
    <source>
        <dbReference type="HAMAP-Rule" id="MF_01369"/>
    </source>
</evidence>
<dbReference type="NCBIfam" id="NF004363">
    <property type="entry name" value="PRK05738.2-4"/>
    <property type="match status" value="1"/>
</dbReference>
<evidence type="ECO:0000256" key="3">
    <source>
        <dbReference type="ARBA" id="ARBA00022884"/>
    </source>
</evidence>
<dbReference type="AlphaFoldDB" id="A0A809RS73"/>
<evidence type="ECO:0000256" key="7">
    <source>
        <dbReference type="SAM" id="Coils"/>
    </source>
</evidence>
<feature type="compositionally biased region" description="Low complexity" evidence="8">
    <location>
        <begin position="134"/>
        <end position="147"/>
    </location>
</feature>
<keyword evidence="3 6" id="KW-0694">RNA-binding</keyword>